<gene>
    <name evidence="1" type="ORF">ALP36_01720</name>
</gene>
<name>A0A3M5RJX7_9PSED</name>
<dbReference type="AlphaFoldDB" id="A0A3M5RJX7"/>
<dbReference type="Proteomes" id="UP000274212">
    <property type="component" value="Unassembled WGS sequence"/>
</dbReference>
<dbReference type="RefSeq" id="WP_259640873.1">
    <property type="nucleotide sequence ID" value="NZ_RBRV01000357.1"/>
</dbReference>
<dbReference type="EMBL" id="RBTT01000139">
    <property type="protein sequence ID" value="RMU09345.1"/>
    <property type="molecule type" value="Genomic_DNA"/>
</dbReference>
<comment type="caution">
    <text evidence="1">The sequence shown here is derived from an EMBL/GenBank/DDBJ whole genome shotgun (WGS) entry which is preliminary data.</text>
</comment>
<protein>
    <submittedName>
        <fullName evidence="1">Phage integrase protein</fullName>
    </submittedName>
</protein>
<proteinExistence type="predicted"/>
<reference evidence="1 2" key="1">
    <citation type="submission" date="2018-08" db="EMBL/GenBank/DDBJ databases">
        <title>Recombination of ecologically and evolutionarily significant loci maintains genetic cohesion in the Pseudomonas syringae species complex.</title>
        <authorList>
            <person name="Dillon M."/>
            <person name="Thakur S."/>
            <person name="Almeida R.N.D."/>
            <person name="Weir B.S."/>
            <person name="Guttman D.S."/>
        </authorList>
    </citation>
    <scope>NUCLEOTIDE SEQUENCE [LARGE SCALE GENOMIC DNA]</scope>
    <source>
        <strain evidence="1 2">ICMP 9829</strain>
    </source>
</reference>
<accession>A0A3M5RJX7</accession>
<evidence type="ECO:0000313" key="2">
    <source>
        <dbReference type="Proteomes" id="UP000274212"/>
    </source>
</evidence>
<sequence>MTFNQPSQTGTNLLQTALAKPYHYRRSGRYYLRLRPQGAAKDFYTLSLRTTDKATAMTISHDILKTLRAYHFDNPQATWDELRERLIDIAESCLTMAHGDSSLVAYEMINDEHHEALREASAKMSLSANQQRAVSKALEIIEASQDRMKGRAGKLAGIVEGLKAESCSTSVALSPSLSVLPSEPLTFKALSGLYLDEHKEHAGEGITAEACKTDEMTLRTAQRIAKAARHAAHGIASYVERHPRIKAEIDVEALFRAS</sequence>
<organism evidence="1 2">
    <name type="scientific">Pseudomonas syringae pv. coriandricola</name>
    <dbReference type="NCBI Taxonomy" id="264453"/>
    <lineage>
        <taxon>Bacteria</taxon>
        <taxon>Pseudomonadati</taxon>
        <taxon>Pseudomonadota</taxon>
        <taxon>Gammaproteobacteria</taxon>
        <taxon>Pseudomonadales</taxon>
        <taxon>Pseudomonadaceae</taxon>
        <taxon>Pseudomonas</taxon>
    </lineage>
</organism>
<evidence type="ECO:0000313" key="1">
    <source>
        <dbReference type="EMBL" id="RMU09345.1"/>
    </source>
</evidence>